<reference evidence="1" key="1">
    <citation type="submission" date="2018-12" db="EMBL/GenBank/DDBJ databases">
        <title>Novel natural products biosynthetic potential of the class Ktedonobacteria.</title>
        <authorList>
            <person name="Zheng Y."/>
            <person name="Saitou A."/>
            <person name="Wang C.M."/>
            <person name="Toyoda A."/>
            <person name="Minakuchi Y."/>
            <person name="Sekiguchi Y."/>
            <person name="Ueda K."/>
            <person name="Takano H."/>
            <person name="Sakai Y."/>
            <person name="Yokota A."/>
            <person name="Yabe S."/>
        </authorList>
    </citation>
    <scope>NUCLEOTIDE SEQUENCE</scope>
    <source>
        <strain evidence="1">COM3</strain>
    </source>
</reference>
<proteinExistence type="predicted"/>
<dbReference type="AlphaFoldDB" id="A0A455SEN8"/>
<evidence type="ECO:0000313" key="1">
    <source>
        <dbReference type="EMBL" id="BBH85970.1"/>
    </source>
</evidence>
<gene>
    <name evidence="1" type="ORF">KTC_07210</name>
</gene>
<sequence>MSGDQEWNTRAEKELHSVNYQSPFFPSSGRLLSGCAPTPQALPGSLPCFNVHKVPAALLWE</sequence>
<dbReference type="EMBL" id="AP019376">
    <property type="protein sequence ID" value="BBH85970.1"/>
    <property type="molecule type" value="Genomic_DNA"/>
</dbReference>
<protein>
    <submittedName>
        <fullName evidence="1">Uncharacterized protein</fullName>
    </submittedName>
</protein>
<organism evidence="1">
    <name type="scientific">Thermosporothrix sp. COM3</name>
    <dbReference type="NCBI Taxonomy" id="2490863"/>
    <lineage>
        <taxon>Bacteria</taxon>
        <taxon>Bacillati</taxon>
        <taxon>Chloroflexota</taxon>
        <taxon>Ktedonobacteria</taxon>
        <taxon>Ktedonobacterales</taxon>
        <taxon>Thermosporotrichaceae</taxon>
        <taxon>Thermosporothrix</taxon>
    </lineage>
</organism>
<accession>A0A455SEN8</accession>
<name>A0A455SEN8_9CHLR</name>